<proteinExistence type="predicted"/>
<evidence type="ECO:0000259" key="3">
    <source>
        <dbReference type="PROSITE" id="PS50110"/>
    </source>
</evidence>
<dbReference type="AlphaFoldDB" id="A0A6M4GVD5"/>
<dbReference type="RefSeq" id="WP_171092447.1">
    <property type="nucleotide sequence ID" value="NZ_CP053069.1"/>
</dbReference>
<dbReference type="Gene3D" id="3.40.50.2300">
    <property type="match status" value="1"/>
</dbReference>
<dbReference type="PANTHER" id="PTHR44591:SF3">
    <property type="entry name" value="RESPONSE REGULATORY DOMAIN-CONTAINING PROTEIN"/>
    <property type="match status" value="1"/>
</dbReference>
<dbReference type="EMBL" id="CP053069">
    <property type="protein sequence ID" value="QJR11250.1"/>
    <property type="molecule type" value="Genomic_DNA"/>
</dbReference>
<dbReference type="PROSITE" id="PS50110">
    <property type="entry name" value="RESPONSE_REGULATORY"/>
    <property type="match status" value="1"/>
</dbReference>
<keyword evidence="5" id="KW-1185">Reference proteome</keyword>
<keyword evidence="1 2" id="KW-0597">Phosphoprotein</keyword>
<dbReference type="SUPFAM" id="SSF52172">
    <property type="entry name" value="CheY-like"/>
    <property type="match status" value="1"/>
</dbReference>
<name>A0A6M4GVD5_9PROT</name>
<feature type="domain" description="Response regulatory" evidence="3">
    <location>
        <begin position="9"/>
        <end position="124"/>
    </location>
</feature>
<evidence type="ECO:0000256" key="2">
    <source>
        <dbReference type="PROSITE-ProRule" id="PRU00169"/>
    </source>
</evidence>
<dbReference type="Proteomes" id="UP000501534">
    <property type="component" value="Chromosome"/>
</dbReference>
<dbReference type="InterPro" id="IPR011006">
    <property type="entry name" value="CheY-like_superfamily"/>
</dbReference>
<dbReference type="SMART" id="SM00448">
    <property type="entry name" value="REC"/>
    <property type="match status" value="1"/>
</dbReference>
<evidence type="ECO:0000313" key="4">
    <source>
        <dbReference type="EMBL" id="QJR11250.1"/>
    </source>
</evidence>
<sequence length="127" mass="13567">MGNRRAKGHILVVEPNDLILGLLQLWLGEAGYAVVVEASQAVSRAVGGREVPHLVIIDVPTPRSAEKIIRSVREAYSGPILLLSARFTRGSGSSSNVARQLGVRMVLPKPFTREELLSAVDESIGGA</sequence>
<organism evidence="4 5">
    <name type="scientific">Usitatibacter rugosus</name>
    <dbReference type="NCBI Taxonomy" id="2732067"/>
    <lineage>
        <taxon>Bacteria</taxon>
        <taxon>Pseudomonadati</taxon>
        <taxon>Pseudomonadota</taxon>
        <taxon>Betaproteobacteria</taxon>
        <taxon>Nitrosomonadales</taxon>
        <taxon>Usitatibacteraceae</taxon>
        <taxon>Usitatibacter</taxon>
    </lineage>
</organism>
<dbReference type="InterPro" id="IPR001789">
    <property type="entry name" value="Sig_transdc_resp-reg_receiver"/>
</dbReference>
<dbReference type="KEGG" id="uru:DSM104443_02323"/>
<dbReference type="GO" id="GO:0000160">
    <property type="term" value="P:phosphorelay signal transduction system"/>
    <property type="evidence" value="ECO:0007669"/>
    <property type="project" value="InterPro"/>
</dbReference>
<reference evidence="4 5" key="1">
    <citation type="submission" date="2020-04" db="EMBL/GenBank/DDBJ databases">
        <title>Usitatibacter rugosus gen. nov., sp. nov. and Usitatibacter palustris sp. nov., novel members of Usitatibacteraceae fam. nov. within the order Nitrosomonadales isolated from soil.</title>
        <authorList>
            <person name="Huber K.J."/>
            <person name="Neumann-Schaal M."/>
            <person name="Geppert A."/>
            <person name="Luckner M."/>
            <person name="Wanner G."/>
            <person name="Overmann J."/>
        </authorList>
    </citation>
    <scope>NUCLEOTIDE SEQUENCE [LARGE SCALE GENOMIC DNA]</scope>
    <source>
        <strain evidence="4 5">0125_3</strain>
    </source>
</reference>
<protein>
    <recommendedName>
        <fullName evidence="3">Response regulatory domain-containing protein</fullName>
    </recommendedName>
</protein>
<gene>
    <name evidence="4" type="ORF">DSM104443_02323</name>
</gene>
<dbReference type="PANTHER" id="PTHR44591">
    <property type="entry name" value="STRESS RESPONSE REGULATOR PROTEIN 1"/>
    <property type="match status" value="1"/>
</dbReference>
<feature type="modified residue" description="4-aspartylphosphate" evidence="2">
    <location>
        <position position="58"/>
    </location>
</feature>
<accession>A0A6M4GVD5</accession>
<evidence type="ECO:0000256" key="1">
    <source>
        <dbReference type="ARBA" id="ARBA00022553"/>
    </source>
</evidence>
<evidence type="ECO:0000313" key="5">
    <source>
        <dbReference type="Proteomes" id="UP000501534"/>
    </source>
</evidence>
<dbReference type="InterPro" id="IPR050595">
    <property type="entry name" value="Bact_response_regulator"/>
</dbReference>